<evidence type="ECO:0000256" key="6">
    <source>
        <dbReference type="ARBA" id="ARBA00022989"/>
    </source>
</evidence>
<evidence type="ECO:0000256" key="5">
    <source>
        <dbReference type="ARBA" id="ARBA00022725"/>
    </source>
</evidence>
<evidence type="ECO:0000313" key="16">
    <source>
        <dbReference type="EMBL" id="KAJ1159317.1"/>
    </source>
</evidence>
<dbReference type="PRINTS" id="PR00245">
    <property type="entry name" value="OLFACTORYR"/>
</dbReference>
<dbReference type="SUPFAM" id="SSF81321">
    <property type="entry name" value="Family A G protein-coupled receptor-like"/>
    <property type="match status" value="1"/>
</dbReference>
<evidence type="ECO:0000256" key="8">
    <source>
        <dbReference type="ARBA" id="ARBA00023136"/>
    </source>
</evidence>
<accession>A0AAV7S592</accession>
<protein>
    <recommendedName>
        <fullName evidence="12">Olfactory receptor</fullName>
    </recommendedName>
</protein>
<comment type="caution">
    <text evidence="16">The sequence shown here is derived from an EMBL/GenBank/DDBJ whole genome shotgun (WGS) entry which is preliminary data.</text>
</comment>
<feature type="transmembrane region" description="Helical" evidence="12">
    <location>
        <begin position="137"/>
        <end position="153"/>
    </location>
</feature>
<name>A0AAV7S592_PLEWA</name>
<keyword evidence="5 12" id="KW-0552">Olfaction</keyword>
<comment type="caution">
    <text evidence="12">Lacks conserved residue(s) required for the propagation of feature annotation.</text>
</comment>
<evidence type="ECO:0000256" key="4">
    <source>
        <dbReference type="ARBA" id="ARBA00022692"/>
    </source>
</evidence>
<reference evidence="16" key="1">
    <citation type="journal article" date="2022" name="bioRxiv">
        <title>Sequencing and chromosome-scale assembly of the giantPleurodeles waltlgenome.</title>
        <authorList>
            <person name="Brown T."/>
            <person name="Elewa A."/>
            <person name="Iarovenko S."/>
            <person name="Subramanian E."/>
            <person name="Araus A.J."/>
            <person name="Petzold A."/>
            <person name="Susuki M."/>
            <person name="Suzuki K.-i.T."/>
            <person name="Hayashi T."/>
            <person name="Toyoda A."/>
            <person name="Oliveira C."/>
            <person name="Osipova E."/>
            <person name="Leigh N.D."/>
            <person name="Simon A."/>
            <person name="Yun M.H."/>
        </authorList>
    </citation>
    <scope>NUCLEOTIDE SEQUENCE</scope>
    <source>
        <strain evidence="16">20211129_DDA</strain>
        <tissue evidence="16">Liver</tissue>
    </source>
</reference>
<dbReference type="InterPro" id="IPR000725">
    <property type="entry name" value="Olfact_rcpt"/>
</dbReference>
<evidence type="ECO:0000313" key="15">
    <source>
        <dbReference type="EMBL" id="KAJ1159315.1"/>
    </source>
</evidence>
<dbReference type="AlphaFoldDB" id="A0AAV7S592"/>
<feature type="transmembrane region" description="Helical" evidence="12">
    <location>
        <begin position="101"/>
        <end position="125"/>
    </location>
</feature>
<keyword evidence="4 11" id="KW-0812">Transmembrane</keyword>
<dbReference type="Proteomes" id="UP001066276">
    <property type="component" value="Chromosome 5"/>
</dbReference>
<keyword evidence="17" id="KW-1185">Reference proteome</keyword>
<feature type="transmembrane region" description="Helical" evidence="12">
    <location>
        <begin position="173"/>
        <end position="192"/>
    </location>
</feature>
<evidence type="ECO:0000259" key="13">
    <source>
        <dbReference type="PROSITE" id="PS50262"/>
    </source>
</evidence>
<comment type="subcellular location">
    <subcellularLocation>
        <location evidence="1 12">Cell membrane</location>
        <topology evidence="1 12">Multi-pass membrane protein</topology>
    </subcellularLocation>
</comment>
<feature type="transmembrane region" description="Helical" evidence="12">
    <location>
        <begin position="35"/>
        <end position="62"/>
    </location>
</feature>
<dbReference type="PRINTS" id="PR00237">
    <property type="entry name" value="GPCRRHODOPSN"/>
</dbReference>
<keyword evidence="10 11" id="KW-0807">Transducer</keyword>
<evidence type="ECO:0000256" key="10">
    <source>
        <dbReference type="ARBA" id="ARBA00023224"/>
    </source>
</evidence>
<organism evidence="16 17">
    <name type="scientific">Pleurodeles waltl</name>
    <name type="common">Iberian ribbed newt</name>
    <dbReference type="NCBI Taxonomy" id="8319"/>
    <lineage>
        <taxon>Eukaryota</taxon>
        <taxon>Metazoa</taxon>
        <taxon>Chordata</taxon>
        <taxon>Craniata</taxon>
        <taxon>Vertebrata</taxon>
        <taxon>Euteleostomi</taxon>
        <taxon>Amphibia</taxon>
        <taxon>Batrachia</taxon>
        <taxon>Caudata</taxon>
        <taxon>Salamandroidea</taxon>
        <taxon>Salamandridae</taxon>
        <taxon>Pleurodelinae</taxon>
        <taxon>Pleurodeles</taxon>
    </lineage>
</organism>
<dbReference type="FunFam" id="1.20.1070.10:FF:000015">
    <property type="entry name" value="Olfactory receptor"/>
    <property type="match status" value="1"/>
</dbReference>
<dbReference type="InterPro" id="IPR017452">
    <property type="entry name" value="GPCR_Rhodpsn_7TM"/>
</dbReference>
<keyword evidence="6 12" id="KW-1133">Transmembrane helix</keyword>
<dbReference type="GO" id="GO:0005886">
    <property type="term" value="C:plasma membrane"/>
    <property type="evidence" value="ECO:0007669"/>
    <property type="project" value="UniProtKB-SubCell"/>
</dbReference>
<feature type="domain" description="G-protein coupled receptors family 1 profile" evidence="13">
    <location>
        <begin position="1"/>
        <end position="190"/>
    </location>
</feature>
<dbReference type="EMBL" id="JANPWB010000009">
    <property type="protein sequence ID" value="KAJ1159311.1"/>
    <property type="molecule type" value="Genomic_DNA"/>
</dbReference>
<keyword evidence="7 11" id="KW-0297">G-protein coupled receptor</keyword>
<evidence type="ECO:0000256" key="11">
    <source>
        <dbReference type="RuleBase" id="RU000688"/>
    </source>
</evidence>
<dbReference type="PANTHER" id="PTHR26453">
    <property type="entry name" value="OLFACTORY RECEPTOR"/>
    <property type="match status" value="1"/>
</dbReference>
<keyword evidence="9 11" id="KW-0675">Receptor</keyword>
<dbReference type="EMBL" id="JANPWB010000009">
    <property type="protein sequence ID" value="KAJ1159317.1"/>
    <property type="molecule type" value="Genomic_DNA"/>
</dbReference>
<dbReference type="InterPro" id="IPR000276">
    <property type="entry name" value="GPCR_Rhodpsn"/>
</dbReference>
<gene>
    <name evidence="14" type="ORF">NDU88_011978</name>
    <name evidence="15" type="ORF">NDU88_011982</name>
    <name evidence="16" type="ORF">NDU88_011984</name>
</gene>
<evidence type="ECO:0000313" key="14">
    <source>
        <dbReference type="EMBL" id="KAJ1159311.1"/>
    </source>
</evidence>
<evidence type="ECO:0000256" key="7">
    <source>
        <dbReference type="ARBA" id="ARBA00023040"/>
    </source>
</evidence>
<evidence type="ECO:0000256" key="2">
    <source>
        <dbReference type="ARBA" id="ARBA00022475"/>
    </source>
</evidence>
<dbReference type="Gene3D" id="1.20.1070.10">
    <property type="entry name" value="Rhodopsin 7-helix transmembrane proteins"/>
    <property type="match status" value="1"/>
</dbReference>
<dbReference type="Pfam" id="PF13853">
    <property type="entry name" value="7tm_4"/>
    <property type="match status" value="1"/>
</dbReference>
<dbReference type="PROSITE" id="PS50262">
    <property type="entry name" value="G_PROTEIN_RECEP_F1_2"/>
    <property type="match status" value="1"/>
</dbReference>
<evidence type="ECO:0000256" key="12">
    <source>
        <dbReference type="RuleBase" id="RU363047"/>
    </source>
</evidence>
<dbReference type="GO" id="GO:0004984">
    <property type="term" value="F:olfactory receptor activity"/>
    <property type="evidence" value="ECO:0007669"/>
    <property type="project" value="InterPro"/>
</dbReference>
<keyword evidence="2 12" id="KW-1003">Cell membrane</keyword>
<proteinExistence type="inferred from homology"/>
<comment type="similarity">
    <text evidence="11">Belongs to the G-protein coupled receptor 1 family.</text>
</comment>
<evidence type="ECO:0000256" key="3">
    <source>
        <dbReference type="ARBA" id="ARBA00022606"/>
    </source>
</evidence>
<sequence length="210" mass="23195">MYLGLALGVTECLLLAVMALDRYYAICNPLNYQRVMSKAACIKICIATWTSGFLISVIHVSFTITVPFCGHNKINHVVCEVLAVLRLACIDIRLIEAVISGVGVVVLLVPLSLIIFTYIHIISTILRMPTASGRHKAFSTCGSHLMVVTLFYGTTIDMYMSPRSMISMESEKVISVFYGLVTPALNPLIYTLRNKEVKEAVKKICSRNGD</sequence>
<dbReference type="EMBL" id="JANPWB010000009">
    <property type="protein sequence ID" value="KAJ1159315.1"/>
    <property type="molecule type" value="Genomic_DNA"/>
</dbReference>
<keyword evidence="3 12" id="KW-0716">Sensory transduction</keyword>
<dbReference type="PROSITE" id="PS00237">
    <property type="entry name" value="G_PROTEIN_RECEP_F1_1"/>
    <property type="match status" value="1"/>
</dbReference>
<evidence type="ECO:0000256" key="9">
    <source>
        <dbReference type="ARBA" id="ARBA00023170"/>
    </source>
</evidence>
<evidence type="ECO:0000256" key="1">
    <source>
        <dbReference type="ARBA" id="ARBA00004651"/>
    </source>
</evidence>
<evidence type="ECO:0000313" key="17">
    <source>
        <dbReference type="Proteomes" id="UP001066276"/>
    </source>
</evidence>
<keyword evidence="8 12" id="KW-0472">Membrane</keyword>
<dbReference type="GO" id="GO:0004930">
    <property type="term" value="F:G protein-coupled receptor activity"/>
    <property type="evidence" value="ECO:0007669"/>
    <property type="project" value="UniProtKB-KW"/>
</dbReference>